<dbReference type="GO" id="GO:0009306">
    <property type="term" value="P:protein secretion"/>
    <property type="evidence" value="ECO:0007669"/>
    <property type="project" value="InterPro"/>
</dbReference>
<dbReference type="Gene3D" id="3.40.50.12790">
    <property type="entry name" value="FHIPEP family, domain 4"/>
    <property type="match status" value="1"/>
</dbReference>
<dbReference type="Pfam" id="PF00771">
    <property type="entry name" value="FHIPEP"/>
    <property type="match status" value="2"/>
</dbReference>
<feature type="transmembrane region" description="Helical" evidence="1">
    <location>
        <begin position="248"/>
        <end position="267"/>
    </location>
</feature>
<comment type="caution">
    <text evidence="2">The sequence shown here is derived from an EMBL/GenBank/DDBJ whole genome shotgun (WGS) entry which is preliminary data.</text>
</comment>
<dbReference type="InterPro" id="IPR042193">
    <property type="entry name" value="FHIPEP_3"/>
</dbReference>
<dbReference type="RefSeq" id="WP_083957037.1">
    <property type="nucleotide sequence ID" value="NZ_NWVC01000005.1"/>
</dbReference>
<dbReference type="InterPro" id="IPR042196">
    <property type="entry name" value="FHIPEP_4"/>
</dbReference>
<feature type="transmembrane region" description="Helical" evidence="1">
    <location>
        <begin position="80"/>
        <end position="101"/>
    </location>
</feature>
<dbReference type="EMBL" id="NWVC01000005">
    <property type="protein sequence ID" value="PCG14028.1"/>
    <property type="molecule type" value="Genomic_DNA"/>
</dbReference>
<organism evidence="2 3">
    <name type="scientific">Sphingomonas adhaesiva</name>
    <dbReference type="NCBI Taxonomy" id="28212"/>
    <lineage>
        <taxon>Bacteria</taxon>
        <taxon>Pseudomonadati</taxon>
        <taxon>Pseudomonadota</taxon>
        <taxon>Alphaproteobacteria</taxon>
        <taxon>Sphingomonadales</taxon>
        <taxon>Sphingomonadaceae</taxon>
        <taxon>Sphingomonas</taxon>
    </lineage>
</organism>
<keyword evidence="1" id="KW-0812">Transmembrane</keyword>
<feature type="transmembrane region" description="Helical" evidence="1">
    <location>
        <begin position="21"/>
        <end position="40"/>
    </location>
</feature>
<dbReference type="PRINTS" id="PR00949">
    <property type="entry name" value="TYPE3IMAPROT"/>
</dbReference>
<protein>
    <submittedName>
        <fullName evidence="2">Type III secretion protein</fullName>
    </submittedName>
</protein>
<feature type="transmembrane region" description="Helical" evidence="1">
    <location>
        <begin position="207"/>
        <end position="228"/>
    </location>
</feature>
<dbReference type="PANTHER" id="PTHR30161:SF2">
    <property type="entry name" value="INVASION PROTEIN INVA"/>
    <property type="match status" value="1"/>
</dbReference>
<evidence type="ECO:0000313" key="2">
    <source>
        <dbReference type="EMBL" id="PCG14028.1"/>
    </source>
</evidence>
<evidence type="ECO:0000256" key="1">
    <source>
        <dbReference type="SAM" id="Phobius"/>
    </source>
</evidence>
<dbReference type="AlphaFoldDB" id="A0A2A4I7B6"/>
<dbReference type="Proteomes" id="UP000218323">
    <property type="component" value="Unassembled WGS sequence"/>
</dbReference>
<keyword evidence="1" id="KW-1133">Transmembrane helix</keyword>
<sequence>MSVQHYLASSDTAPRVGLASRYADVALIGFVVVIIGSLFLPLPTLVVDMLVGINITFGVMLLLTTLYVRGPLDFSSFPSILLVSTLFRLSLSVATTRMILLDGHGGHIIQTFGTMVAGGNIVVGLVVFLIITVVQFIVIAKGAERVAEVAARFSLDSMPGKQLSIDSDLRSGLIDKDEARRRRRVLEMESKLHGSLDGAMKFVKGDAIASIVIVVVNLIGGLAIGVMQQGMDLGAATHKYSILTIGEGLVAQIPALLGAMAAGLMVTRTTDEEDTSNLGQTIQRQLSGHPRALLGVGAIAVLMAAVPGFPVAVFLGLGAGAIGTGAFLHPRLRPIILKHAGPLARIAARGRETPPPATLVAEPALPKPVVPLLLELSGPRPSREDGDALAAEMAAMLERLQYRSGVPLPRLAIHFMAPDARAAWQLLAYELPVGHGLREGAGADTAALVAAVEGVLRRHLSRFLGVQEAVTLLNRIGDDYPEVVKEAVRALPAARIAEVLRRLVEEEVPLRNMRDVLEGLTDAAQGERDVPRLADMTRVALKRYLIDAAAPDGEVRALVVTPELETMVREATRLVDGAERLAVPPDVARDLVATIAATAQETRANALVTSFEARRAVRKLIEPDLFDLPVLAFNELSSLTRLEMVGQIGMPAAGLAHRDGATTTTTEPAMAAE</sequence>
<dbReference type="InterPro" id="IPR001712">
    <property type="entry name" value="T3SS_FHIPEP"/>
</dbReference>
<dbReference type="GO" id="GO:0005886">
    <property type="term" value="C:plasma membrane"/>
    <property type="evidence" value="ECO:0007669"/>
    <property type="project" value="TreeGrafter"/>
</dbReference>
<accession>A0A2A4I7B6</accession>
<gene>
    <name evidence="2" type="ORF">COA07_12040</name>
</gene>
<name>A0A2A4I7B6_9SPHN</name>
<feature type="transmembrane region" description="Helical" evidence="1">
    <location>
        <begin position="46"/>
        <end position="68"/>
    </location>
</feature>
<keyword evidence="3" id="KW-1185">Reference proteome</keyword>
<dbReference type="PIRSF" id="PIRSF005419">
    <property type="entry name" value="FlhA"/>
    <property type="match status" value="1"/>
</dbReference>
<evidence type="ECO:0000313" key="3">
    <source>
        <dbReference type="Proteomes" id="UP000218323"/>
    </source>
</evidence>
<reference evidence="2 3" key="1">
    <citation type="submission" date="2017-09" db="EMBL/GenBank/DDBJ databases">
        <title>Sphingomonas adhaesiva DSM 7418, whole genome shotgun sequence.</title>
        <authorList>
            <person name="Feng G."/>
            <person name="Zhu H."/>
        </authorList>
    </citation>
    <scope>NUCLEOTIDE SEQUENCE [LARGE SCALE GENOMIC DNA]</scope>
    <source>
        <strain evidence="2 3">DSM 7418</strain>
    </source>
</reference>
<feature type="transmembrane region" description="Helical" evidence="1">
    <location>
        <begin position="288"/>
        <end position="305"/>
    </location>
</feature>
<feature type="transmembrane region" description="Helical" evidence="1">
    <location>
        <begin position="121"/>
        <end position="140"/>
    </location>
</feature>
<dbReference type="PANTHER" id="PTHR30161">
    <property type="entry name" value="FLAGELLAR EXPORT PROTEIN, MEMBRANE FLHA SUBUNIT-RELATED"/>
    <property type="match status" value="1"/>
</dbReference>
<proteinExistence type="predicted"/>
<keyword evidence="1" id="KW-0472">Membrane</keyword>
<dbReference type="Gene3D" id="1.10.8.540">
    <property type="entry name" value="FHIPEP family, domain 3"/>
    <property type="match status" value="1"/>
</dbReference>